<feature type="transmembrane region" description="Helical" evidence="9">
    <location>
        <begin position="184"/>
        <end position="206"/>
    </location>
</feature>
<evidence type="ECO:0000256" key="6">
    <source>
        <dbReference type="ARBA" id="ARBA00023170"/>
    </source>
</evidence>
<feature type="transmembrane region" description="Helical" evidence="9">
    <location>
        <begin position="104"/>
        <end position="121"/>
    </location>
</feature>
<feature type="transmembrane region" description="Helical" evidence="9">
    <location>
        <begin position="142"/>
        <end position="164"/>
    </location>
</feature>
<keyword evidence="2 8" id="KW-0812">Transmembrane</keyword>
<evidence type="ECO:0000256" key="4">
    <source>
        <dbReference type="ARBA" id="ARBA00023040"/>
    </source>
</evidence>
<feature type="transmembrane region" description="Helical" evidence="9">
    <location>
        <begin position="63"/>
        <end position="84"/>
    </location>
</feature>
<evidence type="ECO:0000256" key="8">
    <source>
        <dbReference type="RuleBase" id="RU000688"/>
    </source>
</evidence>
<evidence type="ECO:0000313" key="12">
    <source>
        <dbReference type="RefSeq" id="XP_031572225.1"/>
    </source>
</evidence>
<keyword evidence="11" id="KW-1185">Reference proteome</keyword>
<keyword evidence="6 8" id="KW-0675">Receptor</keyword>
<protein>
    <submittedName>
        <fullName evidence="12">RYamide receptor-like</fullName>
    </submittedName>
</protein>
<sequence>MLVNDSIVNNTWNSTSTSQVHSINNGTASLVILSIIIGLGIIGNSFVVMVVSMIPAMRTTTNFLLLNVAVADIVTLLLTAIHVALRSVVVASNFMCKVIAPNTLSNVALLATGLTLTVLSVERYNALVKPMRVSRRLTTDNVLYVIIVIWVVSMAMALPMLIYIKYDPQSPQMCTPGQNLNDLLISVGCIVFSMTIIPFLVIAFSYSQIISGLYFSNTIWNSNNPGTLPEDLVAKRKLVKLLVTVTVIFFIAFVPYGVLQILNFSLHEKISKQQLQNLKKLTVVIKYLMPLHSSINPL</sequence>
<evidence type="ECO:0000256" key="5">
    <source>
        <dbReference type="ARBA" id="ARBA00023136"/>
    </source>
</evidence>
<evidence type="ECO:0000256" key="2">
    <source>
        <dbReference type="ARBA" id="ARBA00022692"/>
    </source>
</evidence>
<accession>A0A6P8J3R1</accession>
<keyword evidence="7 8" id="KW-0807">Transducer</keyword>
<dbReference type="GO" id="GO:0005886">
    <property type="term" value="C:plasma membrane"/>
    <property type="evidence" value="ECO:0007669"/>
    <property type="project" value="TreeGrafter"/>
</dbReference>
<feature type="transmembrane region" description="Helical" evidence="9">
    <location>
        <begin position="238"/>
        <end position="259"/>
    </location>
</feature>
<comment type="subcellular location">
    <subcellularLocation>
        <location evidence="1">Membrane</location>
        <topology evidence="1">Multi-pass membrane protein</topology>
    </subcellularLocation>
</comment>
<dbReference type="SUPFAM" id="SSF81321">
    <property type="entry name" value="Family A G protein-coupled receptor-like"/>
    <property type="match status" value="1"/>
</dbReference>
<evidence type="ECO:0000256" key="7">
    <source>
        <dbReference type="ARBA" id="ARBA00023224"/>
    </source>
</evidence>
<reference evidence="12" key="1">
    <citation type="submission" date="2025-08" db="UniProtKB">
        <authorList>
            <consortium name="RefSeq"/>
        </authorList>
    </citation>
    <scope>IDENTIFICATION</scope>
    <source>
        <tissue evidence="12">Tentacle</tissue>
    </source>
</reference>
<comment type="similarity">
    <text evidence="8">Belongs to the G-protein coupled receptor 1 family.</text>
</comment>
<dbReference type="PROSITE" id="PS50262">
    <property type="entry name" value="G_PROTEIN_RECEP_F1_2"/>
    <property type="match status" value="1"/>
</dbReference>
<evidence type="ECO:0000259" key="10">
    <source>
        <dbReference type="PROSITE" id="PS50262"/>
    </source>
</evidence>
<feature type="non-terminal residue" evidence="12">
    <location>
        <position position="298"/>
    </location>
</feature>
<dbReference type="GeneID" id="116306329"/>
<keyword evidence="3 9" id="KW-1133">Transmembrane helix</keyword>
<keyword evidence="5 9" id="KW-0472">Membrane</keyword>
<dbReference type="PROSITE" id="PS00237">
    <property type="entry name" value="G_PROTEIN_RECEP_F1_1"/>
    <property type="match status" value="1"/>
</dbReference>
<dbReference type="RefSeq" id="XP_031572225.1">
    <property type="nucleotide sequence ID" value="XM_031716365.1"/>
</dbReference>
<dbReference type="GO" id="GO:0004930">
    <property type="term" value="F:G protein-coupled receptor activity"/>
    <property type="evidence" value="ECO:0007669"/>
    <property type="project" value="UniProtKB-KW"/>
</dbReference>
<gene>
    <name evidence="12" type="primary">LOC116306329</name>
</gene>
<keyword evidence="4 8" id="KW-0297">G-protein coupled receptor</keyword>
<dbReference type="PANTHER" id="PTHR45695">
    <property type="entry name" value="LEUCOKININ RECEPTOR-RELATED"/>
    <property type="match status" value="1"/>
</dbReference>
<evidence type="ECO:0000313" key="11">
    <source>
        <dbReference type="Proteomes" id="UP000515163"/>
    </source>
</evidence>
<dbReference type="AlphaFoldDB" id="A0A6P8J3R1"/>
<dbReference type="PRINTS" id="PR00237">
    <property type="entry name" value="GPCRRHODOPSN"/>
</dbReference>
<dbReference type="Gene3D" id="1.20.1070.10">
    <property type="entry name" value="Rhodopsin 7-helix transmembrane proteins"/>
    <property type="match status" value="1"/>
</dbReference>
<feature type="transmembrane region" description="Helical" evidence="9">
    <location>
        <begin position="30"/>
        <end position="51"/>
    </location>
</feature>
<dbReference type="CDD" id="cd00637">
    <property type="entry name" value="7tm_classA_rhodopsin-like"/>
    <property type="match status" value="1"/>
</dbReference>
<dbReference type="Proteomes" id="UP000515163">
    <property type="component" value="Unplaced"/>
</dbReference>
<dbReference type="InterPro" id="IPR017452">
    <property type="entry name" value="GPCR_Rhodpsn_7TM"/>
</dbReference>
<dbReference type="Pfam" id="PF00001">
    <property type="entry name" value="7tm_1"/>
    <property type="match status" value="1"/>
</dbReference>
<dbReference type="PANTHER" id="PTHR45695:SF9">
    <property type="entry name" value="LEUCOKININ RECEPTOR"/>
    <property type="match status" value="1"/>
</dbReference>
<dbReference type="InParanoid" id="A0A6P8J3R1"/>
<dbReference type="KEGG" id="aten:116306329"/>
<organism evidence="11 12">
    <name type="scientific">Actinia tenebrosa</name>
    <name type="common">Australian red waratah sea anemone</name>
    <dbReference type="NCBI Taxonomy" id="6105"/>
    <lineage>
        <taxon>Eukaryota</taxon>
        <taxon>Metazoa</taxon>
        <taxon>Cnidaria</taxon>
        <taxon>Anthozoa</taxon>
        <taxon>Hexacorallia</taxon>
        <taxon>Actiniaria</taxon>
        <taxon>Actiniidae</taxon>
        <taxon>Actinia</taxon>
    </lineage>
</organism>
<feature type="domain" description="G-protein coupled receptors family 1 profile" evidence="10">
    <location>
        <begin position="43"/>
        <end position="298"/>
    </location>
</feature>
<dbReference type="OrthoDB" id="10036964at2759"/>
<evidence type="ECO:0000256" key="1">
    <source>
        <dbReference type="ARBA" id="ARBA00004141"/>
    </source>
</evidence>
<evidence type="ECO:0000256" key="9">
    <source>
        <dbReference type="SAM" id="Phobius"/>
    </source>
</evidence>
<dbReference type="InterPro" id="IPR000276">
    <property type="entry name" value="GPCR_Rhodpsn"/>
</dbReference>
<proteinExistence type="inferred from homology"/>
<name>A0A6P8J3R1_ACTTE</name>
<evidence type="ECO:0000256" key="3">
    <source>
        <dbReference type="ARBA" id="ARBA00022989"/>
    </source>
</evidence>